<dbReference type="Gene3D" id="1.10.490.110">
    <property type="entry name" value="Uncharacterized conserved protein DUF2267"/>
    <property type="match status" value="1"/>
</dbReference>
<organism evidence="1 4">
    <name type="scientific">Xanthocytophaga flava</name>
    <dbReference type="NCBI Taxonomy" id="3048013"/>
    <lineage>
        <taxon>Bacteria</taxon>
        <taxon>Pseudomonadati</taxon>
        <taxon>Bacteroidota</taxon>
        <taxon>Cytophagia</taxon>
        <taxon>Cytophagales</taxon>
        <taxon>Rhodocytophagaceae</taxon>
        <taxon>Xanthocytophaga</taxon>
    </lineage>
</organism>
<comment type="caution">
    <text evidence="1">The sequence shown here is derived from an EMBL/GenBank/DDBJ whole genome shotgun (WGS) entry which is preliminary data.</text>
</comment>
<sequence>MTTIIEAHFDEIHPELVDLTRDLHWERDPEKGVRILRTVLHSLRDLLKLDDAIAILMLLPHPMKALFIENWNTADLPSVPPEMCNFVDLIRKKAGKLAFFDFATPADTEKSIEHIFCYIQEKLDIDQVRELQRYLPAMVRPFLCLPSFAG</sequence>
<dbReference type="EMBL" id="JASJOS010000004">
    <property type="protein sequence ID" value="MDJ1481120.1"/>
    <property type="molecule type" value="Genomic_DNA"/>
</dbReference>
<dbReference type="AlphaFoldDB" id="A0AAE3QQ16"/>
<accession>A0AAE3QQ16</accession>
<reference evidence="1 3" key="1">
    <citation type="submission" date="2023-05" db="EMBL/GenBank/DDBJ databases">
        <authorList>
            <person name="Zhang X."/>
        </authorList>
    </citation>
    <scope>NUCLEOTIDE SEQUENCE</scope>
    <source>
        <strain evidence="2 3">DM2B3-1</strain>
        <strain evidence="1">YF14B1</strain>
    </source>
</reference>
<proteinExistence type="predicted"/>
<gene>
    <name evidence="1" type="ORF">QNI16_11545</name>
    <name evidence="2" type="ORF">QNI19_30810</name>
</gene>
<protein>
    <submittedName>
        <fullName evidence="1">DUF2267 domain-containing protein</fullName>
    </submittedName>
</protein>
<evidence type="ECO:0000313" key="4">
    <source>
        <dbReference type="Proteomes" id="UP001241110"/>
    </source>
</evidence>
<dbReference type="Proteomes" id="UP001241110">
    <property type="component" value="Unassembled WGS sequence"/>
</dbReference>
<keyword evidence="3" id="KW-1185">Reference proteome</keyword>
<dbReference type="RefSeq" id="WP_313978469.1">
    <property type="nucleotide sequence ID" value="NZ_JASJOR010000009.1"/>
</dbReference>
<dbReference type="Proteomes" id="UP001228581">
    <property type="component" value="Unassembled WGS sequence"/>
</dbReference>
<dbReference type="InterPro" id="IPR018727">
    <property type="entry name" value="DUF2267"/>
</dbReference>
<name>A0AAE3QQ16_9BACT</name>
<dbReference type="EMBL" id="JASJOT010000031">
    <property type="protein sequence ID" value="MDJ1497370.1"/>
    <property type="molecule type" value="Genomic_DNA"/>
</dbReference>
<dbReference type="Pfam" id="PF10025">
    <property type="entry name" value="DUF2267"/>
    <property type="match status" value="1"/>
</dbReference>
<evidence type="ECO:0000313" key="2">
    <source>
        <dbReference type="EMBL" id="MDJ1497370.1"/>
    </source>
</evidence>
<evidence type="ECO:0000313" key="1">
    <source>
        <dbReference type="EMBL" id="MDJ1481120.1"/>
    </source>
</evidence>
<evidence type="ECO:0000313" key="3">
    <source>
        <dbReference type="Proteomes" id="UP001228581"/>
    </source>
</evidence>
<dbReference type="InterPro" id="IPR038282">
    <property type="entry name" value="DUF2267_sf"/>
</dbReference>